<dbReference type="Proteomes" id="UP001198701">
    <property type="component" value="Unassembled WGS sequence"/>
</dbReference>
<comment type="caution">
    <text evidence="2">The sequence shown here is derived from an EMBL/GenBank/DDBJ whole genome shotgun (WGS) entry which is preliminary data.</text>
</comment>
<protein>
    <submittedName>
        <fullName evidence="2">DUF1287 domain-containing protein</fullName>
    </submittedName>
</protein>
<name>A0ABS8IPQ9_9BURK</name>
<evidence type="ECO:0000313" key="3">
    <source>
        <dbReference type="Proteomes" id="UP001198701"/>
    </source>
</evidence>
<dbReference type="Pfam" id="PF06940">
    <property type="entry name" value="DUF1287"/>
    <property type="match status" value="1"/>
</dbReference>
<dbReference type="PIRSF" id="PIRSF011444">
    <property type="entry name" value="DUF1287"/>
    <property type="match status" value="1"/>
</dbReference>
<gene>
    <name evidence="2" type="ORF">LMJ30_05240</name>
</gene>
<proteinExistence type="predicted"/>
<feature type="signal peptide" evidence="1">
    <location>
        <begin position="1"/>
        <end position="19"/>
    </location>
</feature>
<reference evidence="2 3" key="1">
    <citation type="submission" date="2021-11" db="EMBL/GenBank/DDBJ databases">
        <authorList>
            <person name="Huq M.A."/>
        </authorList>
    </citation>
    <scope>NUCLEOTIDE SEQUENCE [LARGE SCALE GENOMIC DNA]</scope>
    <source>
        <strain evidence="2 3">MAHUQ-52</strain>
    </source>
</reference>
<dbReference type="RefSeq" id="WP_229431292.1">
    <property type="nucleotide sequence ID" value="NZ_JAJHPV010000009.1"/>
</dbReference>
<dbReference type="EMBL" id="JAJHPV010000009">
    <property type="protein sequence ID" value="MCC6070365.1"/>
    <property type="molecule type" value="Genomic_DNA"/>
</dbReference>
<keyword evidence="3" id="KW-1185">Reference proteome</keyword>
<sequence>MRTLSLTLSFLLLAPIAYATPGEQLVAAARQQIGVTIRYDGRYQRLAYPGGDVPMETGVCTDVVIRAYRRLGIDLQEKVHRDMGAAWAEYPHPLKWGLKARDENIDHRRVLNLATFFRRHGTSLEPSQKPQDYIPGDIVAWLLPGALPHIGIVSNTRSGRGTPLIIHNIGAGAEESDVLFAYKITGHYRYAATPFPAGQKRGARASLQ</sequence>
<evidence type="ECO:0000256" key="1">
    <source>
        <dbReference type="SAM" id="SignalP"/>
    </source>
</evidence>
<dbReference type="InterPro" id="IPR009706">
    <property type="entry name" value="DUF1287"/>
</dbReference>
<organism evidence="2 3">
    <name type="scientific">Massilia agrisoli</name>
    <dbReference type="NCBI Taxonomy" id="2892444"/>
    <lineage>
        <taxon>Bacteria</taxon>
        <taxon>Pseudomonadati</taxon>
        <taxon>Pseudomonadota</taxon>
        <taxon>Betaproteobacteria</taxon>
        <taxon>Burkholderiales</taxon>
        <taxon>Oxalobacteraceae</taxon>
        <taxon>Telluria group</taxon>
        <taxon>Massilia</taxon>
    </lineage>
</organism>
<accession>A0ABS8IPQ9</accession>
<evidence type="ECO:0000313" key="2">
    <source>
        <dbReference type="EMBL" id="MCC6070365.1"/>
    </source>
</evidence>
<keyword evidence="1" id="KW-0732">Signal</keyword>
<feature type="chain" id="PRO_5046428286" evidence="1">
    <location>
        <begin position="20"/>
        <end position="208"/>
    </location>
</feature>